<name>A0ABU4S498_9GAMM</name>
<evidence type="ECO:0000313" key="3">
    <source>
        <dbReference type="Proteomes" id="UP001273505"/>
    </source>
</evidence>
<keyword evidence="1" id="KW-0732">Signal</keyword>
<dbReference type="RefSeq" id="WP_302721118.1">
    <property type="nucleotide sequence ID" value="NZ_JAULRU010000256.1"/>
</dbReference>
<feature type="signal peptide" evidence="1">
    <location>
        <begin position="1"/>
        <end position="21"/>
    </location>
</feature>
<sequence length="205" mass="22884">MLFRTFTTFIGCTLLAGSATAANLNFMGRSISSELSPKELESFVHTVSSALNDSPDLVTLHWQSPDADTKGRVKIKYSYRHNEILCRKAILDIRGRDGRRDFFHFNVCQNGDKWELQKTEASDFSHAQWQTLHEQFNRVIATNPDGKTNTQVIGDISAAITPLSTTANDRGKCRVMSIVISNTTSRSKGIYEFCNSADGWSRSAP</sequence>
<gene>
    <name evidence="2" type="ORF">SCD92_14970</name>
</gene>
<organism evidence="2 3">
    <name type="scientific">Gilvimarinus gilvus</name>
    <dbReference type="NCBI Taxonomy" id="3058038"/>
    <lineage>
        <taxon>Bacteria</taxon>
        <taxon>Pseudomonadati</taxon>
        <taxon>Pseudomonadota</taxon>
        <taxon>Gammaproteobacteria</taxon>
        <taxon>Cellvibrionales</taxon>
        <taxon>Cellvibrionaceae</taxon>
        <taxon>Gilvimarinus</taxon>
    </lineage>
</organism>
<proteinExistence type="predicted"/>
<protein>
    <submittedName>
        <fullName evidence="2">Uncharacterized protein</fullName>
    </submittedName>
</protein>
<reference evidence="2 3" key="1">
    <citation type="submission" date="2023-11" db="EMBL/GenBank/DDBJ databases">
        <title>Gilvimarinus fulvus sp. nov., isolated from the surface of Kelp.</title>
        <authorList>
            <person name="Sun Y.Y."/>
            <person name="Gong Y."/>
            <person name="Du Z.J."/>
        </authorList>
    </citation>
    <scope>NUCLEOTIDE SEQUENCE [LARGE SCALE GENOMIC DNA]</scope>
    <source>
        <strain evidence="2 3">SDUM040013</strain>
    </source>
</reference>
<keyword evidence="3" id="KW-1185">Reference proteome</keyword>
<comment type="caution">
    <text evidence="2">The sequence shown here is derived from an EMBL/GenBank/DDBJ whole genome shotgun (WGS) entry which is preliminary data.</text>
</comment>
<accession>A0ABU4S498</accession>
<evidence type="ECO:0000313" key="2">
    <source>
        <dbReference type="EMBL" id="MDX6850673.1"/>
    </source>
</evidence>
<dbReference type="EMBL" id="JAXAFO010000029">
    <property type="protein sequence ID" value="MDX6850673.1"/>
    <property type="molecule type" value="Genomic_DNA"/>
</dbReference>
<evidence type="ECO:0000256" key="1">
    <source>
        <dbReference type="SAM" id="SignalP"/>
    </source>
</evidence>
<dbReference type="Proteomes" id="UP001273505">
    <property type="component" value="Unassembled WGS sequence"/>
</dbReference>
<feature type="chain" id="PRO_5045764753" evidence="1">
    <location>
        <begin position="22"/>
        <end position="205"/>
    </location>
</feature>